<comment type="caution">
    <text evidence="7">The sequence shown here is derived from an EMBL/GenBank/DDBJ whole genome shotgun (WGS) entry which is preliminary data.</text>
</comment>
<keyword evidence="8" id="KW-1185">Reference proteome</keyword>
<sequence length="426" mass="46812">MGATPPHPSQRRFACETCRKQKSRCQRFKPEDPKCARCTLLNLECSNGQQRSIGRPRRTAASITSLTKVKPPTTMYTQTARDTVDWTNLMSPATTPTQDATVADINTMGSEIATWPMTGVDSFGQSSLSWDAFLGFADADYMFTHEATFEPSFYLTPSPPSTPSSDHGACLNKIHNVEIPGLGKVDSIDISTALLELSKINIDLHNRITAANTHKDSLKFDNVVQRDGPLYIDNVTLAEFVLKASLKLLQIVNRLLSNKQNLASNPLRPPQTKSQLQDLIQSNGTSCSPAIALLVTSIFTQLITLYELILEYITTRVERISCDPIPSISGVMFNGLPLEDSFAQGLLFCQAIVYLMERTEIALGTRSSTGAGLLSARQVKVLWGELDSRQPIIADHAIMRPSTLRRLFGKVAGIFGQIVGDSLHPK</sequence>
<dbReference type="PANTHER" id="PTHR31845:SF17">
    <property type="entry name" value="ZN(II)2CYS6 TRANSCRIPTION FACTOR (EUROFUNG)"/>
    <property type="match status" value="1"/>
</dbReference>
<dbReference type="OrthoDB" id="3434319at2759"/>
<dbReference type="PANTHER" id="PTHR31845">
    <property type="entry name" value="FINGER DOMAIN PROTEIN, PUTATIVE-RELATED"/>
    <property type="match status" value="1"/>
</dbReference>
<dbReference type="PROSITE" id="PS50048">
    <property type="entry name" value="ZN2_CY6_FUNGAL_2"/>
    <property type="match status" value="1"/>
</dbReference>
<dbReference type="Proteomes" id="UP000567885">
    <property type="component" value="Unassembled WGS sequence"/>
</dbReference>
<dbReference type="InterPro" id="IPR036864">
    <property type="entry name" value="Zn2-C6_fun-type_DNA-bd_sf"/>
</dbReference>
<dbReference type="GO" id="GO:0008270">
    <property type="term" value="F:zinc ion binding"/>
    <property type="evidence" value="ECO:0007669"/>
    <property type="project" value="InterPro"/>
</dbReference>
<dbReference type="Pfam" id="PF00172">
    <property type="entry name" value="Zn_clus"/>
    <property type="match status" value="1"/>
</dbReference>
<feature type="domain" description="Zn(2)-C6 fungal-type" evidence="6">
    <location>
        <begin position="14"/>
        <end position="47"/>
    </location>
</feature>
<gene>
    <name evidence="7" type="ORF">FHETE_4231</name>
</gene>
<evidence type="ECO:0000259" key="6">
    <source>
        <dbReference type="PROSITE" id="PS50048"/>
    </source>
</evidence>
<protein>
    <submittedName>
        <fullName evidence="7">C6 zinc finger domain-containing protein</fullName>
    </submittedName>
</protein>
<dbReference type="GO" id="GO:0000976">
    <property type="term" value="F:transcription cis-regulatory region binding"/>
    <property type="evidence" value="ECO:0007669"/>
    <property type="project" value="TreeGrafter"/>
</dbReference>
<dbReference type="GO" id="GO:0005634">
    <property type="term" value="C:nucleus"/>
    <property type="evidence" value="ECO:0007669"/>
    <property type="project" value="UniProtKB-SubCell"/>
</dbReference>
<keyword evidence="3" id="KW-0238">DNA-binding</keyword>
<dbReference type="InterPro" id="IPR051089">
    <property type="entry name" value="prtT"/>
</dbReference>
<reference evidence="7 8" key="1">
    <citation type="submission" date="2020-05" db="EMBL/GenBank/DDBJ databases">
        <title>Identification and distribution of gene clusters putatively required for synthesis of sphingolipid metabolism inhibitors in phylogenetically diverse species of the filamentous fungus Fusarium.</title>
        <authorList>
            <person name="Kim H.-S."/>
            <person name="Busman M."/>
            <person name="Brown D.W."/>
            <person name="Divon H."/>
            <person name="Uhlig S."/>
            <person name="Proctor R.H."/>
        </authorList>
    </citation>
    <scope>NUCLEOTIDE SEQUENCE [LARGE SCALE GENOMIC DNA]</scope>
    <source>
        <strain evidence="7 8">NRRL 20693</strain>
    </source>
</reference>
<organism evidence="7 8">
    <name type="scientific">Fusarium heterosporum</name>
    <dbReference type="NCBI Taxonomy" id="42747"/>
    <lineage>
        <taxon>Eukaryota</taxon>
        <taxon>Fungi</taxon>
        <taxon>Dikarya</taxon>
        <taxon>Ascomycota</taxon>
        <taxon>Pezizomycotina</taxon>
        <taxon>Sordariomycetes</taxon>
        <taxon>Hypocreomycetidae</taxon>
        <taxon>Hypocreales</taxon>
        <taxon>Nectriaceae</taxon>
        <taxon>Fusarium</taxon>
        <taxon>Fusarium heterosporum species complex</taxon>
    </lineage>
</organism>
<evidence type="ECO:0000256" key="2">
    <source>
        <dbReference type="ARBA" id="ARBA00023015"/>
    </source>
</evidence>
<evidence type="ECO:0000313" key="7">
    <source>
        <dbReference type="EMBL" id="KAF5671261.1"/>
    </source>
</evidence>
<dbReference type="AlphaFoldDB" id="A0A8H5THJ7"/>
<dbReference type="SMART" id="SM00066">
    <property type="entry name" value="GAL4"/>
    <property type="match status" value="1"/>
</dbReference>
<proteinExistence type="predicted"/>
<dbReference type="Gene3D" id="4.10.240.10">
    <property type="entry name" value="Zn(2)-C6 fungal-type DNA-binding domain"/>
    <property type="match status" value="1"/>
</dbReference>
<dbReference type="InterPro" id="IPR001138">
    <property type="entry name" value="Zn2Cys6_DnaBD"/>
</dbReference>
<dbReference type="PROSITE" id="PS00463">
    <property type="entry name" value="ZN2_CY6_FUNGAL_1"/>
    <property type="match status" value="1"/>
</dbReference>
<keyword evidence="2" id="KW-0805">Transcription regulation</keyword>
<evidence type="ECO:0000313" key="8">
    <source>
        <dbReference type="Proteomes" id="UP000567885"/>
    </source>
</evidence>
<comment type="subcellular location">
    <subcellularLocation>
        <location evidence="1">Nucleus</location>
    </subcellularLocation>
</comment>
<dbReference type="SUPFAM" id="SSF57701">
    <property type="entry name" value="Zn2/Cys6 DNA-binding domain"/>
    <property type="match status" value="1"/>
</dbReference>
<evidence type="ECO:0000256" key="1">
    <source>
        <dbReference type="ARBA" id="ARBA00004123"/>
    </source>
</evidence>
<name>A0A8H5THJ7_FUSHE</name>
<dbReference type="EMBL" id="JAAGWQ010000069">
    <property type="protein sequence ID" value="KAF5671261.1"/>
    <property type="molecule type" value="Genomic_DNA"/>
</dbReference>
<dbReference type="CDD" id="cd00067">
    <property type="entry name" value="GAL4"/>
    <property type="match status" value="1"/>
</dbReference>
<keyword evidence="5" id="KW-0539">Nucleus</keyword>
<evidence type="ECO:0000256" key="3">
    <source>
        <dbReference type="ARBA" id="ARBA00023125"/>
    </source>
</evidence>
<evidence type="ECO:0000256" key="5">
    <source>
        <dbReference type="ARBA" id="ARBA00023242"/>
    </source>
</evidence>
<accession>A0A8H5THJ7</accession>
<keyword evidence="4" id="KW-0804">Transcription</keyword>
<dbReference type="GO" id="GO:0000981">
    <property type="term" value="F:DNA-binding transcription factor activity, RNA polymerase II-specific"/>
    <property type="evidence" value="ECO:0007669"/>
    <property type="project" value="InterPro"/>
</dbReference>
<evidence type="ECO:0000256" key="4">
    <source>
        <dbReference type="ARBA" id="ARBA00023163"/>
    </source>
</evidence>